<dbReference type="AlphaFoldDB" id="A0A3E4YKY5"/>
<protein>
    <submittedName>
        <fullName evidence="1">Uncharacterized protein</fullName>
    </submittedName>
</protein>
<accession>A0A3E4YKY5</accession>
<sequence>MNNFTEGTLSNLIFDFQRSNYALNMLKDKVTEKFNYIDKNLTYDDLQVYFISLVRETMKYYNDMLSIIDLKKDISFIFSNGQRFEFKKNKKYSYEIQRYVYIDEEEARFSLNKNNKESLYKLIKDFSSIKDNISLYIYSSLKKQYDKMYYEVSKNRKIVNVYKDIINKNETLSKDKEDDYELENS</sequence>
<dbReference type="EMBL" id="QSTP01000001">
    <property type="protein sequence ID" value="RGM75408.1"/>
    <property type="molecule type" value="Genomic_DNA"/>
</dbReference>
<reference evidence="1 2" key="1">
    <citation type="submission" date="2018-08" db="EMBL/GenBank/DDBJ databases">
        <title>A genome reference for cultivated species of the human gut microbiota.</title>
        <authorList>
            <person name="Zou Y."/>
            <person name="Xue W."/>
            <person name="Luo G."/>
        </authorList>
    </citation>
    <scope>NUCLEOTIDE SEQUENCE [LARGE SCALE GENOMIC DNA]</scope>
    <source>
        <strain evidence="1 2">OM07-13</strain>
    </source>
</reference>
<comment type="caution">
    <text evidence="1">The sequence shown here is derived from an EMBL/GenBank/DDBJ whole genome shotgun (WGS) entry which is preliminary data.</text>
</comment>
<gene>
    <name evidence="1" type="ORF">DXB99_02490</name>
</gene>
<name>A0A3E4YKY5_9FIRM</name>
<dbReference type="RefSeq" id="WP_117718166.1">
    <property type="nucleotide sequence ID" value="NZ_CP143947.1"/>
</dbReference>
<dbReference type="Proteomes" id="UP000260758">
    <property type="component" value="Unassembled WGS sequence"/>
</dbReference>
<evidence type="ECO:0000313" key="1">
    <source>
        <dbReference type="EMBL" id="RGM75408.1"/>
    </source>
</evidence>
<evidence type="ECO:0000313" key="2">
    <source>
        <dbReference type="Proteomes" id="UP000260758"/>
    </source>
</evidence>
<organism evidence="1 2">
    <name type="scientific">Agathobacter rectalis</name>
    <dbReference type="NCBI Taxonomy" id="39491"/>
    <lineage>
        <taxon>Bacteria</taxon>
        <taxon>Bacillati</taxon>
        <taxon>Bacillota</taxon>
        <taxon>Clostridia</taxon>
        <taxon>Lachnospirales</taxon>
        <taxon>Lachnospiraceae</taxon>
        <taxon>Agathobacter</taxon>
    </lineage>
</organism>
<proteinExistence type="predicted"/>